<accession>A0A3B0X9C3</accession>
<organism evidence="1">
    <name type="scientific">hydrothermal vent metagenome</name>
    <dbReference type="NCBI Taxonomy" id="652676"/>
    <lineage>
        <taxon>unclassified sequences</taxon>
        <taxon>metagenomes</taxon>
        <taxon>ecological metagenomes</taxon>
    </lineage>
</organism>
<evidence type="ECO:0000313" key="1">
    <source>
        <dbReference type="EMBL" id="VAW61180.1"/>
    </source>
</evidence>
<name>A0A3B0X9C3_9ZZZZ</name>
<dbReference type="AlphaFoldDB" id="A0A3B0X9C3"/>
<reference evidence="1" key="1">
    <citation type="submission" date="2018-06" db="EMBL/GenBank/DDBJ databases">
        <authorList>
            <person name="Zhirakovskaya E."/>
        </authorList>
    </citation>
    <scope>NUCLEOTIDE SEQUENCE</scope>
</reference>
<sequence>MKKVKQNFRVQKEDRRGWNEAPEYPFIDSNNVTVLEDRRIRVERRGCEFKEIMLEDVEIQANIVE</sequence>
<gene>
    <name evidence="1" type="ORF">MNBD_GAMMA08-3163</name>
</gene>
<protein>
    <submittedName>
        <fullName evidence="1">Uncharacterized protein</fullName>
    </submittedName>
</protein>
<dbReference type="EMBL" id="UOFH01000175">
    <property type="protein sequence ID" value="VAW61180.1"/>
    <property type="molecule type" value="Genomic_DNA"/>
</dbReference>
<proteinExistence type="predicted"/>